<dbReference type="AlphaFoldDB" id="A0A392PPU7"/>
<keyword evidence="3" id="KW-1185">Reference proteome</keyword>
<dbReference type="InterPro" id="IPR027417">
    <property type="entry name" value="P-loop_NTPase"/>
</dbReference>
<organism evidence="2 3">
    <name type="scientific">Trifolium medium</name>
    <dbReference type="NCBI Taxonomy" id="97028"/>
    <lineage>
        <taxon>Eukaryota</taxon>
        <taxon>Viridiplantae</taxon>
        <taxon>Streptophyta</taxon>
        <taxon>Embryophyta</taxon>
        <taxon>Tracheophyta</taxon>
        <taxon>Spermatophyta</taxon>
        <taxon>Magnoliopsida</taxon>
        <taxon>eudicotyledons</taxon>
        <taxon>Gunneridae</taxon>
        <taxon>Pentapetalae</taxon>
        <taxon>rosids</taxon>
        <taxon>fabids</taxon>
        <taxon>Fabales</taxon>
        <taxon>Fabaceae</taxon>
        <taxon>Papilionoideae</taxon>
        <taxon>50 kb inversion clade</taxon>
        <taxon>NPAAA clade</taxon>
        <taxon>Hologalegina</taxon>
        <taxon>IRL clade</taxon>
        <taxon>Trifolieae</taxon>
        <taxon>Trifolium</taxon>
    </lineage>
</organism>
<proteinExistence type="predicted"/>
<evidence type="ECO:0000313" key="2">
    <source>
        <dbReference type="EMBL" id="MCI13667.1"/>
    </source>
</evidence>
<reference evidence="2 3" key="1">
    <citation type="journal article" date="2018" name="Front. Plant Sci.">
        <title>Red Clover (Trifolium pratense) and Zigzag Clover (T. medium) - A Picture of Genomic Similarities and Differences.</title>
        <authorList>
            <person name="Dluhosova J."/>
            <person name="Istvanek J."/>
            <person name="Nedelnik J."/>
            <person name="Repkova J."/>
        </authorList>
    </citation>
    <scope>NUCLEOTIDE SEQUENCE [LARGE SCALE GENOMIC DNA]</scope>
    <source>
        <strain evidence="3">cv. 10/8</strain>
        <tissue evidence="2">Leaf</tissue>
    </source>
</reference>
<dbReference type="GO" id="GO:0005525">
    <property type="term" value="F:GTP binding"/>
    <property type="evidence" value="ECO:0007669"/>
    <property type="project" value="InterPro"/>
</dbReference>
<comment type="caution">
    <text evidence="2">The sequence shown here is derived from an EMBL/GenBank/DDBJ whole genome shotgun (WGS) entry which is preliminary data.</text>
</comment>
<protein>
    <recommendedName>
        <fullName evidence="1">EngC GTPase domain-containing protein</fullName>
    </recommendedName>
</protein>
<name>A0A392PPU7_9FABA</name>
<dbReference type="Pfam" id="PF03193">
    <property type="entry name" value="RsgA_GTPase"/>
    <property type="match status" value="1"/>
</dbReference>
<dbReference type="GO" id="GO:0003924">
    <property type="term" value="F:GTPase activity"/>
    <property type="evidence" value="ECO:0007669"/>
    <property type="project" value="InterPro"/>
</dbReference>
<dbReference type="Gene3D" id="3.40.50.300">
    <property type="entry name" value="P-loop containing nucleotide triphosphate hydrolases"/>
    <property type="match status" value="1"/>
</dbReference>
<dbReference type="EMBL" id="LXQA010089145">
    <property type="protein sequence ID" value="MCI13667.1"/>
    <property type="molecule type" value="Genomic_DNA"/>
</dbReference>
<evidence type="ECO:0000259" key="1">
    <source>
        <dbReference type="Pfam" id="PF03193"/>
    </source>
</evidence>
<evidence type="ECO:0000313" key="3">
    <source>
        <dbReference type="Proteomes" id="UP000265520"/>
    </source>
</evidence>
<feature type="domain" description="EngC GTPase" evidence="1">
    <location>
        <begin position="85"/>
        <end position="157"/>
    </location>
</feature>
<sequence>MFSCIFRRHRAVTSFLNFSSLSIGEKHGVVVAAPKANLMRVVVVLVVTKIELKCSLKSSLENIKIWDNVVLDFILNDTGRIKSLLERESEIPYPPVSNLDHRVLVFSVEENLKAHITSRFLVEAKSNEIPLTIVLNKTDLAMFNYVLQVIFNIQQFSYFFVPNKHNNLGEKSF</sequence>
<dbReference type="Proteomes" id="UP000265520">
    <property type="component" value="Unassembled WGS sequence"/>
</dbReference>
<dbReference type="PANTHER" id="PTHR32120">
    <property type="entry name" value="SMALL RIBOSOMAL SUBUNIT BIOGENESIS GTPASE RSGA"/>
    <property type="match status" value="1"/>
</dbReference>
<accession>A0A392PPU7</accession>
<dbReference type="InterPro" id="IPR010914">
    <property type="entry name" value="RsgA_GTPase_dom"/>
</dbReference>
<dbReference type="PANTHER" id="PTHR32120:SF11">
    <property type="entry name" value="SMALL RIBOSOMAL SUBUNIT BIOGENESIS GTPASE RSGA 1, MITOCHONDRIAL-RELATED"/>
    <property type="match status" value="1"/>
</dbReference>
<dbReference type="SUPFAM" id="SSF52540">
    <property type="entry name" value="P-loop containing nucleoside triphosphate hydrolases"/>
    <property type="match status" value="1"/>
</dbReference>
<dbReference type="InterPro" id="IPR004881">
    <property type="entry name" value="Ribosome_biogen_GTPase_RsgA"/>
</dbReference>